<dbReference type="Pfam" id="PF02566">
    <property type="entry name" value="OsmC"/>
    <property type="match status" value="1"/>
</dbReference>
<comment type="caution">
    <text evidence="1">The sequence shown here is derived from an EMBL/GenBank/DDBJ whole genome shotgun (WGS) entry which is preliminary data.</text>
</comment>
<name>A0ABT3NBT7_9BACT</name>
<evidence type="ECO:0000313" key="2">
    <source>
        <dbReference type="Proteomes" id="UP001209681"/>
    </source>
</evidence>
<keyword evidence="2" id="KW-1185">Reference proteome</keyword>
<sequence>MAAIRVAGLGKGEYLFRKEGVDTAISVQASASCTGGKPLPSPTDLVGAALGTCMLAVMESMLERSGYDTAAFSLDIEKEMADSPRRIAGFSVKIRPPCMLDVSLQRKLERAAGLCPVTRSLGPDVKIHVIWEQPDGRAKNESDPVEGLQL</sequence>
<dbReference type="RefSeq" id="WP_265425847.1">
    <property type="nucleotide sequence ID" value="NZ_JAPFPW010000018.1"/>
</dbReference>
<dbReference type="InterPro" id="IPR015946">
    <property type="entry name" value="KH_dom-like_a/b"/>
</dbReference>
<proteinExistence type="predicted"/>
<evidence type="ECO:0000313" key="1">
    <source>
        <dbReference type="EMBL" id="MCW7754934.1"/>
    </source>
</evidence>
<dbReference type="InterPro" id="IPR003718">
    <property type="entry name" value="OsmC/Ohr_fam"/>
</dbReference>
<organism evidence="1 2">
    <name type="scientific">Desulfobotulus pelophilus</name>
    <dbReference type="NCBI Taxonomy" id="2823377"/>
    <lineage>
        <taxon>Bacteria</taxon>
        <taxon>Pseudomonadati</taxon>
        <taxon>Thermodesulfobacteriota</taxon>
        <taxon>Desulfobacteria</taxon>
        <taxon>Desulfobacterales</taxon>
        <taxon>Desulfobacteraceae</taxon>
        <taxon>Desulfobotulus</taxon>
    </lineage>
</organism>
<accession>A0ABT3NBT7</accession>
<protein>
    <submittedName>
        <fullName evidence="1">OsmC family protein</fullName>
    </submittedName>
</protein>
<dbReference type="InterPro" id="IPR036102">
    <property type="entry name" value="OsmC/Ohrsf"/>
</dbReference>
<dbReference type="Gene3D" id="3.30.300.20">
    <property type="match status" value="1"/>
</dbReference>
<dbReference type="PROSITE" id="PS51257">
    <property type="entry name" value="PROKAR_LIPOPROTEIN"/>
    <property type="match status" value="1"/>
</dbReference>
<gene>
    <name evidence="1" type="ORF">OOT00_13160</name>
</gene>
<dbReference type="SUPFAM" id="SSF82784">
    <property type="entry name" value="OsmC-like"/>
    <property type="match status" value="1"/>
</dbReference>
<dbReference type="EMBL" id="JAPFPW010000018">
    <property type="protein sequence ID" value="MCW7754934.1"/>
    <property type="molecule type" value="Genomic_DNA"/>
</dbReference>
<reference evidence="1 2" key="1">
    <citation type="submission" date="2022-11" db="EMBL/GenBank/DDBJ databases">
        <title>Desulfobotulus tamanensis H1 sp. nov. - anaerobic, alkaliphilic, sulphate reducing bacterium isolated from terrestrial mud volcano.</title>
        <authorList>
            <person name="Frolova A."/>
            <person name="Merkel A.Y."/>
            <person name="Slobodkin A.I."/>
        </authorList>
    </citation>
    <scope>NUCLEOTIDE SEQUENCE [LARGE SCALE GENOMIC DNA]</scope>
    <source>
        <strain evidence="1 2">H1</strain>
    </source>
</reference>
<dbReference type="Proteomes" id="UP001209681">
    <property type="component" value="Unassembled WGS sequence"/>
</dbReference>